<feature type="transmembrane region" description="Helical" evidence="1">
    <location>
        <begin position="173"/>
        <end position="193"/>
    </location>
</feature>
<protein>
    <submittedName>
        <fullName evidence="2">Uncharacterized protein</fullName>
    </submittedName>
</protein>
<keyword evidence="1" id="KW-0472">Membrane</keyword>
<accession>A0A6A6Q965</accession>
<sequence length="343" mass="38619">MNSTVHGWRSEPDGRGTASLLWSCIFTIFICTWSIIHIDVPHPDRGWLFVPLEKCFYLGVGLVAPEIMSVLAIDDFFDTRSTGVQWTFKQAWFLSMGGFLVEDLAGQLYPIETSLLVDAFRDGIIPIPRVTEAEINDKSKADGVVKALVSLQVIWFLAQLVARAAQHLPVTTLELFTTAIISRAAITYAFWWMKPQDVNKPVVIKLTTEPPPRYLQYIRDDSLMHGGDANHYNSTAGVFVCVCILFGTCHIVGWNFEFPSHTEQLLWRIASASCPTLPTLIFLIGEKLDEILPPGFDFPLVYSLTLIYLVIRLYLFVEIFLGLRAVPAGVYQSVNWTSCFPHI</sequence>
<proteinExistence type="predicted"/>
<dbReference type="PANTHER" id="PTHR35043">
    <property type="entry name" value="TRANSCRIPTION FACTOR DOMAIN-CONTAINING PROTEIN"/>
    <property type="match status" value="1"/>
</dbReference>
<feature type="transmembrane region" description="Helical" evidence="1">
    <location>
        <begin position="232"/>
        <end position="253"/>
    </location>
</feature>
<organism evidence="2 3">
    <name type="scientific">Lophium mytilinum</name>
    <dbReference type="NCBI Taxonomy" id="390894"/>
    <lineage>
        <taxon>Eukaryota</taxon>
        <taxon>Fungi</taxon>
        <taxon>Dikarya</taxon>
        <taxon>Ascomycota</taxon>
        <taxon>Pezizomycotina</taxon>
        <taxon>Dothideomycetes</taxon>
        <taxon>Pleosporomycetidae</taxon>
        <taxon>Mytilinidiales</taxon>
        <taxon>Mytilinidiaceae</taxon>
        <taxon>Lophium</taxon>
    </lineage>
</organism>
<dbReference type="AlphaFoldDB" id="A0A6A6Q965"/>
<dbReference type="Proteomes" id="UP000799750">
    <property type="component" value="Unassembled WGS sequence"/>
</dbReference>
<keyword evidence="3" id="KW-1185">Reference proteome</keyword>
<dbReference type="EMBL" id="MU004202">
    <property type="protein sequence ID" value="KAF2488631.1"/>
    <property type="molecule type" value="Genomic_DNA"/>
</dbReference>
<feature type="transmembrane region" description="Helical" evidence="1">
    <location>
        <begin position="265"/>
        <end position="285"/>
    </location>
</feature>
<evidence type="ECO:0000313" key="3">
    <source>
        <dbReference type="Proteomes" id="UP000799750"/>
    </source>
</evidence>
<dbReference type="OrthoDB" id="3061561at2759"/>
<name>A0A6A6Q965_9PEZI</name>
<reference evidence="2" key="1">
    <citation type="journal article" date="2020" name="Stud. Mycol.">
        <title>101 Dothideomycetes genomes: a test case for predicting lifestyles and emergence of pathogens.</title>
        <authorList>
            <person name="Haridas S."/>
            <person name="Albert R."/>
            <person name="Binder M."/>
            <person name="Bloem J."/>
            <person name="Labutti K."/>
            <person name="Salamov A."/>
            <person name="Andreopoulos B."/>
            <person name="Baker S."/>
            <person name="Barry K."/>
            <person name="Bills G."/>
            <person name="Bluhm B."/>
            <person name="Cannon C."/>
            <person name="Castanera R."/>
            <person name="Culley D."/>
            <person name="Daum C."/>
            <person name="Ezra D."/>
            <person name="Gonzalez J."/>
            <person name="Henrissat B."/>
            <person name="Kuo A."/>
            <person name="Liang C."/>
            <person name="Lipzen A."/>
            <person name="Lutzoni F."/>
            <person name="Magnuson J."/>
            <person name="Mondo S."/>
            <person name="Nolan M."/>
            <person name="Ohm R."/>
            <person name="Pangilinan J."/>
            <person name="Park H.-J."/>
            <person name="Ramirez L."/>
            <person name="Alfaro M."/>
            <person name="Sun H."/>
            <person name="Tritt A."/>
            <person name="Yoshinaga Y."/>
            <person name="Zwiers L.-H."/>
            <person name="Turgeon B."/>
            <person name="Goodwin S."/>
            <person name="Spatafora J."/>
            <person name="Crous P."/>
            <person name="Grigoriev I."/>
        </authorList>
    </citation>
    <scope>NUCLEOTIDE SEQUENCE</scope>
    <source>
        <strain evidence="2">CBS 269.34</strain>
    </source>
</reference>
<evidence type="ECO:0000256" key="1">
    <source>
        <dbReference type="SAM" id="Phobius"/>
    </source>
</evidence>
<keyword evidence="1" id="KW-1133">Transmembrane helix</keyword>
<evidence type="ECO:0000313" key="2">
    <source>
        <dbReference type="EMBL" id="KAF2488631.1"/>
    </source>
</evidence>
<dbReference type="PANTHER" id="PTHR35043:SF7">
    <property type="entry name" value="TRANSCRIPTION FACTOR DOMAIN-CONTAINING PROTEIN"/>
    <property type="match status" value="1"/>
</dbReference>
<feature type="transmembrane region" description="Helical" evidence="1">
    <location>
        <begin position="300"/>
        <end position="323"/>
    </location>
</feature>
<keyword evidence="1" id="KW-0812">Transmembrane</keyword>
<gene>
    <name evidence="2" type="ORF">BU16DRAFT_520362</name>
</gene>
<feature type="transmembrane region" description="Helical" evidence="1">
    <location>
        <begin position="56"/>
        <end position="73"/>
    </location>
</feature>
<feature type="transmembrane region" description="Helical" evidence="1">
    <location>
        <begin position="20"/>
        <end position="36"/>
    </location>
</feature>